<evidence type="ECO:0000313" key="15">
    <source>
        <dbReference type="EMBL" id="TGO34888.1"/>
    </source>
</evidence>
<keyword evidence="4" id="KW-0964">Secreted</keyword>
<evidence type="ECO:0000256" key="7">
    <source>
        <dbReference type="ARBA" id="ARBA00022801"/>
    </source>
</evidence>
<accession>A0A4Z1GFK7</accession>
<protein>
    <recommendedName>
        <fullName evidence="3">endo-polygalacturonase</fullName>
        <ecNumber evidence="3">3.2.1.15</ecNumber>
    </recommendedName>
</protein>
<keyword evidence="16" id="KW-1185">Reference proteome</keyword>
<feature type="region of interest" description="Disordered" evidence="14">
    <location>
        <begin position="1"/>
        <end position="36"/>
    </location>
</feature>
<evidence type="ECO:0000256" key="14">
    <source>
        <dbReference type="SAM" id="MobiDB-lite"/>
    </source>
</evidence>
<dbReference type="FunFam" id="2.160.20.10:FF:000002">
    <property type="entry name" value="Endopolygalacturonase D"/>
    <property type="match status" value="1"/>
</dbReference>
<feature type="active site" evidence="12">
    <location>
        <position position="291"/>
    </location>
</feature>
<feature type="compositionally biased region" description="Basic and acidic residues" evidence="14">
    <location>
        <begin position="23"/>
        <end position="33"/>
    </location>
</feature>
<reference evidence="15 16" key="1">
    <citation type="submission" date="2017-12" db="EMBL/GenBank/DDBJ databases">
        <title>Comparative genomics of Botrytis spp.</title>
        <authorList>
            <person name="Valero-Jimenez C.A."/>
            <person name="Tapia P."/>
            <person name="Veloso J."/>
            <person name="Silva-Moreno E."/>
            <person name="Staats M."/>
            <person name="Valdes J.H."/>
            <person name="Van Kan J.A.L."/>
        </authorList>
    </citation>
    <scope>NUCLEOTIDE SEQUENCE [LARGE SCALE GENOMIC DNA]</scope>
    <source>
        <strain evidence="15 16">Bh0001</strain>
    </source>
</reference>
<dbReference type="SUPFAM" id="SSF51126">
    <property type="entry name" value="Pectin lyase-like"/>
    <property type="match status" value="1"/>
</dbReference>
<keyword evidence="9 13" id="KW-0326">Glycosidase</keyword>
<evidence type="ECO:0000256" key="9">
    <source>
        <dbReference type="ARBA" id="ARBA00023295"/>
    </source>
</evidence>
<dbReference type="GO" id="GO:0005576">
    <property type="term" value="C:extracellular region"/>
    <property type="evidence" value="ECO:0007669"/>
    <property type="project" value="UniProtKB-SubCell"/>
</dbReference>
<dbReference type="EMBL" id="PQXK01000178">
    <property type="protein sequence ID" value="TGO34888.1"/>
    <property type="molecule type" value="Genomic_DNA"/>
</dbReference>
<evidence type="ECO:0000256" key="12">
    <source>
        <dbReference type="PROSITE-ProRule" id="PRU10052"/>
    </source>
</evidence>
<dbReference type="GO" id="GO:0004650">
    <property type="term" value="F:polygalacturonase activity"/>
    <property type="evidence" value="ECO:0007669"/>
    <property type="project" value="UniProtKB-EC"/>
</dbReference>
<dbReference type="EC" id="3.2.1.15" evidence="3"/>
<evidence type="ECO:0000256" key="4">
    <source>
        <dbReference type="ARBA" id="ARBA00022525"/>
    </source>
</evidence>
<evidence type="ECO:0000256" key="6">
    <source>
        <dbReference type="ARBA" id="ARBA00022737"/>
    </source>
</evidence>
<comment type="catalytic activity">
    <reaction evidence="11">
        <text>(1,4-alpha-D-galacturonosyl)n+m + H2O = (1,4-alpha-D-galacturonosyl)n + (1,4-alpha-D-galacturonosyl)m.</text>
        <dbReference type="EC" id="3.2.1.15"/>
    </reaction>
</comment>
<keyword evidence="8" id="KW-1015">Disulfide bond</keyword>
<comment type="caution">
    <text evidence="15">The sequence shown here is derived from an EMBL/GenBank/DDBJ whole genome shotgun (WGS) entry which is preliminary data.</text>
</comment>
<dbReference type="PANTHER" id="PTHR31884">
    <property type="entry name" value="POLYGALACTURONASE"/>
    <property type="match status" value="1"/>
</dbReference>
<evidence type="ECO:0000313" key="16">
    <source>
        <dbReference type="Proteomes" id="UP000297814"/>
    </source>
</evidence>
<keyword evidence="6" id="KW-0677">Repeat</keyword>
<evidence type="ECO:0000256" key="1">
    <source>
        <dbReference type="ARBA" id="ARBA00004613"/>
    </source>
</evidence>
<keyword evidence="5" id="KW-0732">Signal</keyword>
<gene>
    <name evidence="15" type="ORF">BHYA_0178g00200</name>
</gene>
<comment type="similarity">
    <text evidence="2 13">Belongs to the glycosyl hydrolase 28 family.</text>
</comment>
<proteinExistence type="inferred from homology"/>
<name>A0A4Z1GFK7_9HELO</name>
<evidence type="ECO:0000256" key="2">
    <source>
        <dbReference type="ARBA" id="ARBA00008834"/>
    </source>
</evidence>
<dbReference type="PROSITE" id="PS00502">
    <property type="entry name" value="POLYGALACTURONASE"/>
    <property type="match status" value="1"/>
</dbReference>
<dbReference type="Proteomes" id="UP000297814">
    <property type="component" value="Unassembled WGS sequence"/>
</dbReference>
<dbReference type="InterPro" id="IPR006626">
    <property type="entry name" value="PbH1"/>
</dbReference>
<dbReference type="PANTHER" id="PTHR31884:SF1">
    <property type="entry name" value="POLYGALACTURONASE"/>
    <property type="match status" value="1"/>
</dbReference>
<keyword evidence="10" id="KW-0961">Cell wall biogenesis/degradation</keyword>
<dbReference type="SMART" id="SM00710">
    <property type="entry name" value="PbH1"/>
    <property type="match status" value="7"/>
</dbReference>
<dbReference type="GO" id="GO:0071555">
    <property type="term" value="P:cell wall organization"/>
    <property type="evidence" value="ECO:0007669"/>
    <property type="project" value="UniProtKB-KW"/>
</dbReference>
<dbReference type="Pfam" id="PF00295">
    <property type="entry name" value="Glyco_hydro_28"/>
    <property type="match status" value="1"/>
</dbReference>
<dbReference type="InterPro" id="IPR000743">
    <property type="entry name" value="Glyco_hydro_28"/>
</dbReference>
<keyword evidence="7 13" id="KW-0378">Hydrolase</keyword>
<dbReference type="InterPro" id="IPR050434">
    <property type="entry name" value="Glycosyl_hydrlase_28"/>
</dbReference>
<dbReference type="AlphaFoldDB" id="A0A4Z1GFK7"/>
<evidence type="ECO:0000256" key="8">
    <source>
        <dbReference type="ARBA" id="ARBA00023157"/>
    </source>
</evidence>
<evidence type="ECO:0000256" key="10">
    <source>
        <dbReference type="ARBA" id="ARBA00023316"/>
    </source>
</evidence>
<evidence type="ECO:0000256" key="11">
    <source>
        <dbReference type="ARBA" id="ARBA00034074"/>
    </source>
</evidence>
<dbReference type="GO" id="GO:0045490">
    <property type="term" value="P:pectin catabolic process"/>
    <property type="evidence" value="ECO:0007669"/>
    <property type="project" value="TreeGrafter"/>
</dbReference>
<evidence type="ECO:0000256" key="5">
    <source>
        <dbReference type="ARBA" id="ARBA00022729"/>
    </source>
</evidence>
<evidence type="ECO:0000256" key="3">
    <source>
        <dbReference type="ARBA" id="ARBA00012736"/>
    </source>
</evidence>
<organism evidence="15 16">
    <name type="scientific">Botrytis hyacinthi</name>
    <dbReference type="NCBI Taxonomy" id="278943"/>
    <lineage>
        <taxon>Eukaryota</taxon>
        <taxon>Fungi</taxon>
        <taxon>Dikarya</taxon>
        <taxon>Ascomycota</taxon>
        <taxon>Pezizomycotina</taxon>
        <taxon>Leotiomycetes</taxon>
        <taxon>Helotiales</taxon>
        <taxon>Sclerotiniaceae</taxon>
        <taxon>Botrytis</taxon>
    </lineage>
</organism>
<dbReference type="InterPro" id="IPR012334">
    <property type="entry name" value="Pectin_lyas_fold"/>
</dbReference>
<sequence length="432" mass="43957">MTGGSGDFKVKLSSSRSSQGAKEVYKNAKESLPKPRSHTAHQYTLISWLILKMVKHSICLLLGGLSALASALPAAAPAPTAAPDLDKRATTCTFSGSGGASSASKSKASCSTIVLSALAVPSGTTLDLTGLTAGTTVIFEGITTFGYEEWSGPLVSVSGTDITVTQTTGAYLDGGGAAYWDGEGSNGGKTKPKFFYAHNLISSKIENLYLYNPPVQVMSVNGASDLTISGVTINAEDGDTDDLGANTDGFDIGSSTSVTITGANVYNQDDCVAINSGTGITFSGGVCSGGHGLSVGSVGGRDDNIVETVLFESSEIKDSQNGIRIKTISGDSGTVSGITYSGITLSGITDYGITVNQAYDGTSGDPTSGVTISKFILENITGTVESTATNILIECGSGSCTDWAWTDISLKGGKMSSDCLNVPTSGGVSCSL</sequence>
<comment type="subcellular location">
    <subcellularLocation>
        <location evidence="1">Secreted</location>
    </subcellularLocation>
</comment>
<evidence type="ECO:0000256" key="13">
    <source>
        <dbReference type="RuleBase" id="RU361169"/>
    </source>
</evidence>
<dbReference type="Gene3D" id="2.160.20.10">
    <property type="entry name" value="Single-stranded right-handed beta-helix, Pectin lyase-like"/>
    <property type="match status" value="1"/>
</dbReference>
<dbReference type="InterPro" id="IPR011050">
    <property type="entry name" value="Pectin_lyase_fold/virulence"/>
</dbReference>